<dbReference type="InterPro" id="IPR050111">
    <property type="entry name" value="C-type_lectin/snaclec_domain"/>
</dbReference>
<dbReference type="EMBL" id="NCKV01015089">
    <property type="protein sequence ID" value="RWS20857.1"/>
    <property type="molecule type" value="Genomic_DNA"/>
</dbReference>
<dbReference type="InterPro" id="IPR016186">
    <property type="entry name" value="C-type_lectin-like/link_sf"/>
</dbReference>
<evidence type="ECO:0000313" key="2">
    <source>
        <dbReference type="EMBL" id="RWS20857.1"/>
    </source>
</evidence>
<dbReference type="VEuPathDB" id="VectorBase:LDEU011183"/>
<keyword evidence="3" id="KW-1185">Reference proteome</keyword>
<feature type="domain" description="C-type lectin" evidence="1">
    <location>
        <begin position="214"/>
        <end position="321"/>
    </location>
</feature>
<dbReference type="InterPro" id="IPR001304">
    <property type="entry name" value="C-type_lectin-like"/>
</dbReference>
<dbReference type="OrthoDB" id="538816at2759"/>
<keyword evidence="2" id="KW-0430">Lectin</keyword>
<sequence>MGATMISIHSPEENYFIQSITSSKSYYWLGAVRKELGRSKFVWKDGSKFNYTSWWGMEPDQINQDLAKCVTYYNDAYGKWSDDFCHLRTFQICQKNVSKSFDQIIEQKINLLFINLTNTFEKSINSTKVEFDNQILMMSSKLNGVLKLLNNVITQISEELNEDFADDVVVSDRRTQNNDTKFTSKSLRIIKEFDITNFRNCVVKYIDDENVTTCYYYYNKDAKTFEEANEVCKSSHSHMLAINDKNENDHIKTFLHQDYWIGGIRIISRKNYFTWINGEPFEFTNWDATEPKMNYTENCVSYKNRKWFANNCNEKMSFICEEYFPENYLKKKIGSSLINNLTFAMNVVEMKINEIEDVLENNKQLSSRLSKFLSQIIDDNAALFRGNELSN</sequence>
<dbReference type="Gene3D" id="3.10.100.10">
    <property type="entry name" value="Mannose-Binding Protein A, subunit A"/>
    <property type="match status" value="2"/>
</dbReference>
<dbReference type="Pfam" id="PF00059">
    <property type="entry name" value="Lectin_C"/>
    <property type="match status" value="2"/>
</dbReference>
<dbReference type="GO" id="GO:0030246">
    <property type="term" value="F:carbohydrate binding"/>
    <property type="evidence" value="ECO:0007669"/>
    <property type="project" value="UniProtKB-KW"/>
</dbReference>
<evidence type="ECO:0000313" key="3">
    <source>
        <dbReference type="Proteomes" id="UP000288716"/>
    </source>
</evidence>
<dbReference type="STRING" id="299467.A0A443RZZ9"/>
<feature type="domain" description="C-type lectin" evidence="1">
    <location>
        <begin position="1"/>
        <end position="94"/>
    </location>
</feature>
<reference evidence="2 3" key="1">
    <citation type="journal article" date="2018" name="Gigascience">
        <title>Genomes of trombidid mites reveal novel predicted allergens and laterally-transferred genes associated with secondary metabolism.</title>
        <authorList>
            <person name="Dong X."/>
            <person name="Chaisiri K."/>
            <person name="Xia D."/>
            <person name="Armstrong S.D."/>
            <person name="Fang Y."/>
            <person name="Donnelly M.J."/>
            <person name="Kadowaki T."/>
            <person name="McGarry J.W."/>
            <person name="Darby A.C."/>
            <person name="Makepeace B.L."/>
        </authorList>
    </citation>
    <scope>NUCLEOTIDE SEQUENCE [LARGE SCALE GENOMIC DNA]</scope>
    <source>
        <strain evidence="2">UoL-UT</strain>
    </source>
</reference>
<organism evidence="2 3">
    <name type="scientific">Leptotrombidium deliense</name>
    <dbReference type="NCBI Taxonomy" id="299467"/>
    <lineage>
        <taxon>Eukaryota</taxon>
        <taxon>Metazoa</taxon>
        <taxon>Ecdysozoa</taxon>
        <taxon>Arthropoda</taxon>
        <taxon>Chelicerata</taxon>
        <taxon>Arachnida</taxon>
        <taxon>Acari</taxon>
        <taxon>Acariformes</taxon>
        <taxon>Trombidiformes</taxon>
        <taxon>Prostigmata</taxon>
        <taxon>Anystina</taxon>
        <taxon>Parasitengona</taxon>
        <taxon>Trombiculoidea</taxon>
        <taxon>Trombiculidae</taxon>
        <taxon>Leptotrombidium</taxon>
    </lineage>
</organism>
<dbReference type="AlphaFoldDB" id="A0A443RZZ9"/>
<protein>
    <submittedName>
        <fullName evidence="2">Membrane-bound C-type lectin-like protein</fullName>
    </submittedName>
</protein>
<proteinExistence type="predicted"/>
<dbReference type="InterPro" id="IPR016187">
    <property type="entry name" value="CTDL_fold"/>
</dbReference>
<dbReference type="PROSITE" id="PS50041">
    <property type="entry name" value="C_TYPE_LECTIN_2"/>
    <property type="match status" value="2"/>
</dbReference>
<accession>A0A443RZZ9</accession>
<comment type="caution">
    <text evidence="2">The sequence shown here is derived from an EMBL/GenBank/DDBJ whole genome shotgun (WGS) entry which is preliminary data.</text>
</comment>
<dbReference type="SUPFAM" id="SSF56436">
    <property type="entry name" value="C-type lectin-like"/>
    <property type="match status" value="2"/>
</dbReference>
<dbReference type="CDD" id="cd00037">
    <property type="entry name" value="CLECT"/>
    <property type="match status" value="2"/>
</dbReference>
<evidence type="ECO:0000259" key="1">
    <source>
        <dbReference type="PROSITE" id="PS50041"/>
    </source>
</evidence>
<dbReference type="PANTHER" id="PTHR22803">
    <property type="entry name" value="MANNOSE, PHOSPHOLIPASE, LECTIN RECEPTOR RELATED"/>
    <property type="match status" value="1"/>
</dbReference>
<feature type="non-terminal residue" evidence="2">
    <location>
        <position position="391"/>
    </location>
</feature>
<name>A0A443RZZ9_9ACAR</name>
<dbReference type="Proteomes" id="UP000288716">
    <property type="component" value="Unassembled WGS sequence"/>
</dbReference>
<gene>
    <name evidence="2" type="ORF">B4U80_11992</name>
</gene>
<dbReference type="SMART" id="SM00034">
    <property type="entry name" value="CLECT"/>
    <property type="match status" value="2"/>
</dbReference>